<comment type="caution">
    <text evidence="2">The sequence shown here is derived from an EMBL/GenBank/DDBJ whole genome shotgun (WGS) entry which is preliminary data.</text>
</comment>
<reference evidence="2 3" key="1">
    <citation type="submission" date="2019-03" db="EMBL/GenBank/DDBJ databases">
        <title>First draft genome of Liparis tanakae, snailfish: a comprehensive survey of snailfish specific genes.</title>
        <authorList>
            <person name="Kim W."/>
            <person name="Song I."/>
            <person name="Jeong J.-H."/>
            <person name="Kim D."/>
            <person name="Kim S."/>
            <person name="Ryu S."/>
            <person name="Song J.Y."/>
            <person name="Lee S.K."/>
        </authorList>
    </citation>
    <scope>NUCLEOTIDE SEQUENCE [LARGE SCALE GENOMIC DNA]</scope>
    <source>
        <tissue evidence="2">Muscle</tissue>
    </source>
</reference>
<evidence type="ECO:0000313" key="3">
    <source>
        <dbReference type="Proteomes" id="UP000314294"/>
    </source>
</evidence>
<evidence type="ECO:0000256" key="1">
    <source>
        <dbReference type="SAM" id="MobiDB-lite"/>
    </source>
</evidence>
<sequence length="102" mass="10976">MWVQPEGGRGPAHPQEDDGGEIDRSKVPRGSPDSGLKETIDHRSRHRDAGLSTSRPQEEEPRRRGIAFPATATGWPGEAVSSWRRGPDTGYPTGGLFTAAAT</sequence>
<dbReference type="AlphaFoldDB" id="A0A4Z2DYI9"/>
<proteinExistence type="predicted"/>
<organism evidence="2 3">
    <name type="scientific">Liparis tanakae</name>
    <name type="common">Tanaka's snailfish</name>
    <dbReference type="NCBI Taxonomy" id="230148"/>
    <lineage>
        <taxon>Eukaryota</taxon>
        <taxon>Metazoa</taxon>
        <taxon>Chordata</taxon>
        <taxon>Craniata</taxon>
        <taxon>Vertebrata</taxon>
        <taxon>Euteleostomi</taxon>
        <taxon>Actinopterygii</taxon>
        <taxon>Neopterygii</taxon>
        <taxon>Teleostei</taxon>
        <taxon>Neoteleostei</taxon>
        <taxon>Acanthomorphata</taxon>
        <taxon>Eupercaria</taxon>
        <taxon>Perciformes</taxon>
        <taxon>Cottioidei</taxon>
        <taxon>Cottales</taxon>
        <taxon>Liparidae</taxon>
        <taxon>Liparis</taxon>
    </lineage>
</organism>
<accession>A0A4Z2DYI9</accession>
<evidence type="ECO:0000313" key="2">
    <source>
        <dbReference type="EMBL" id="TNN21604.1"/>
    </source>
</evidence>
<dbReference type="Proteomes" id="UP000314294">
    <property type="component" value="Unassembled WGS sequence"/>
</dbReference>
<dbReference type="EMBL" id="SRLO01026928">
    <property type="protein sequence ID" value="TNN21604.1"/>
    <property type="molecule type" value="Genomic_DNA"/>
</dbReference>
<protein>
    <submittedName>
        <fullName evidence="2">Uncharacterized protein</fullName>
    </submittedName>
</protein>
<feature type="region of interest" description="Disordered" evidence="1">
    <location>
        <begin position="1"/>
        <end position="102"/>
    </location>
</feature>
<gene>
    <name evidence="2" type="ORF">EYF80_068284</name>
</gene>
<keyword evidence="3" id="KW-1185">Reference proteome</keyword>
<name>A0A4Z2DYI9_9TELE</name>